<evidence type="ECO:0000313" key="2">
    <source>
        <dbReference type="Proteomes" id="UP001186974"/>
    </source>
</evidence>
<gene>
    <name evidence="1" type="ORF">LTS18_007337</name>
</gene>
<accession>A0ACC3DPE3</accession>
<evidence type="ECO:0000313" key="1">
    <source>
        <dbReference type="EMBL" id="KAK3078505.1"/>
    </source>
</evidence>
<organism evidence="1 2">
    <name type="scientific">Coniosporium uncinatum</name>
    <dbReference type="NCBI Taxonomy" id="93489"/>
    <lineage>
        <taxon>Eukaryota</taxon>
        <taxon>Fungi</taxon>
        <taxon>Dikarya</taxon>
        <taxon>Ascomycota</taxon>
        <taxon>Pezizomycotina</taxon>
        <taxon>Dothideomycetes</taxon>
        <taxon>Dothideomycetes incertae sedis</taxon>
        <taxon>Coniosporium</taxon>
    </lineage>
</organism>
<protein>
    <submittedName>
        <fullName evidence="1">Uncharacterized protein</fullName>
    </submittedName>
</protein>
<comment type="caution">
    <text evidence="1">The sequence shown here is derived from an EMBL/GenBank/DDBJ whole genome shotgun (WGS) entry which is preliminary data.</text>
</comment>
<keyword evidence="2" id="KW-1185">Reference proteome</keyword>
<dbReference type="EMBL" id="JAWDJW010001839">
    <property type="protein sequence ID" value="KAK3078505.1"/>
    <property type="molecule type" value="Genomic_DNA"/>
</dbReference>
<feature type="non-terminal residue" evidence="1">
    <location>
        <position position="1"/>
    </location>
</feature>
<name>A0ACC3DPE3_9PEZI</name>
<sequence>TASKSTSSNALVRGLCAALLGIVYEFSTKDSPIPRRKLQPMLLNGLSRERYTEALAGLRQDLRLRDFEVLPQNASSALEPGAQPEVYFDTTFVELLKDNFSRLTRAIDRDPGLEVHATPGAVDRDLVDSLRHLIEDKDHALQKVESNHVTLERELSQEQAAHRRDQEQATAEFNRIKNINQALQREHASELQKLEQEHASKLQSATYQNRLEIERLKAQLQHVQKVTADDASRNKQNHDRELRQLQREKDEAEKKYSNSQTSRDGMVKEIDQLQKNLNGTKQQLDAAQRSLKDVEQRLNARGQEVQELRTLRQTLEESSKQNAETLKKSEDELTKLRSEAADHVAAFKDVDDKLQHAEKEAKMSAQKLKELDEKLRRAHTEVKEKEDAREAAQTELDDMLMVLADLEEKRKRDRERLKAHGEEVSEGEDDDEEGEEEEDDDDDDDEGAEEEGEGEGEEAEVKEAQKPDART</sequence>
<reference evidence="1" key="1">
    <citation type="submission" date="2024-09" db="EMBL/GenBank/DDBJ databases">
        <title>Black Yeasts Isolated from many extreme environments.</title>
        <authorList>
            <person name="Coleine C."/>
            <person name="Stajich J.E."/>
            <person name="Selbmann L."/>
        </authorList>
    </citation>
    <scope>NUCLEOTIDE SEQUENCE</scope>
    <source>
        <strain evidence="1">CCFEE 5737</strain>
    </source>
</reference>
<proteinExistence type="predicted"/>
<dbReference type="Proteomes" id="UP001186974">
    <property type="component" value="Unassembled WGS sequence"/>
</dbReference>